<sequence>MCFPFFPSVECIHDIL</sequence>
<accession>T0L546</accession>
<protein>
    <submittedName>
        <fullName evidence="1">Uncharacterized protein</fullName>
    </submittedName>
</protein>
<name>T0L546_COLGC</name>
<gene>
    <name evidence="1" type="ORF">CGLO_17991</name>
</gene>
<dbReference type="Proteomes" id="UP000015530">
    <property type="component" value="Unassembled WGS sequence"/>
</dbReference>
<dbReference type="HOGENOM" id="CLU_3433149_0_0_1"/>
<reference evidence="2" key="1">
    <citation type="journal article" date="2013" name="Mol. Plant Microbe Interact.">
        <title>Global aspects of pacC regulation of pathogenicity genes in Colletotrichum gloeosporioides as revealed by transcriptome analysis.</title>
        <authorList>
            <person name="Alkan N."/>
            <person name="Meng X."/>
            <person name="Friedlander G."/>
            <person name="Reuveni E."/>
            <person name="Sukno S."/>
            <person name="Sherman A."/>
            <person name="Thon M."/>
            <person name="Fluhr R."/>
            <person name="Prusky D."/>
        </authorList>
    </citation>
    <scope>NUCLEOTIDE SEQUENCE [LARGE SCALE GENOMIC DNA]</scope>
    <source>
        <strain evidence="2">Cg-14</strain>
    </source>
</reference>
<evidence type="ECO:0000313" key="2">
    <source>
        <dbReference type="Proteomes" id="UP000015530"/>
    </source>
</evidence>
<dbReference type="EMBL" id="AMYD01004313">
    <property type="protein sequence ID" value="EQB43360.1"/>
    <property type="molecule type" value="Genomic_DNA"/>
</dbReference>
<comment type="caution">
    <text evidence="1">The sequence shown here is derived from an EMBL/GenBank/DDBJ whole genome shotgun (WGS) entry which is preliminary data.</text>
</comment>
<proteinExistence type="predicted"/>
<evidence type="ECO:0000313" key="1">
    <source>
        <dbReference type="EMBL" id="EQB43360.1"/>
    </source>
</evidence>
<dbReference type="AlphaFoldDB" id="T0L546"/>
<organism evidence="1 2">
    <name type="scientific">Colletotrichum gloeosporioides (strain Cg-14)</name>
    <name type="common">Anthracnose fungus</name>
    <name type="synonym">Glomerella cingulata</name>
    <dbReference type="NCBI Taxonomy" id="1237896"/>
    <lineage>
        <taxon>Eukaryota</taxon>
        <taxon>Fungi</taxon>
        <taxon>Dikarya</taxon>
        <taxon>Ascomycota</taxon>
        <taxon>Pezizomycotina</taxon>
        <taxon>Sordariomycetes</taxon>
        <taxon>Hypocreomycetidae</taxon>
        <taxon>Glomerellales</taxon>
        <taxon>Glomerellaceae</taxon>
        <taxon>Colletotrichum</taxon>
        <taxon>Colletotrichum gloeosporioides species complex</taxon>
    </lineage>
</organism>